<dbReference type="InterPro" id="IPR001373">
    <property type="entry name" value="Cullin_N"/>
</dbReference>
<dbReference type="SMART" id="SM00182">
    <property type="entry name" value="CULLIN"/>
    <property type="match status" value="1"/>
</dbReference>
<accession>A0ABR2K1K4</accession>
<dbReference type="InterPro" id="IPR059120">
    <property type="entry name" value="Cullin-like_AB"/>
</dbReference>
<evidence type="ECO:0000256" key="1">
    <source>
        <dbReference type="ARBA" id="ARBA00006019"/>
    </source>
</evidence>
<dbReference type="Gene3D" id="3.30.230.130">
    <property type="entry name" value="Cullin, Chain C, Domain 2"/>
    <property type="match status" value="1"/>
</dbReference>
<evidence type="ECO:0000313" key="7">
    <source>
        <dbReference type="Proteomes" id="UP001470230"/>
    </source>
</evidence>
<evidence type="ECO:0000256" key="4">
    <source>
        <dbReference type="SAM" id="MobiDB-lite"/>
    </source>
</evidence>
<dbReference type="InterPro" id="IPR016159">
    <property type="entry name" value="Cullin_repeat-like_dom_sf"/>
</dbReference>
<dbReference type="Gene3D" id="1.20.1310.10">
    <property type="entry name" value="Cullin Repeats"/>
    <property type="match status" value="2"/>
</dbReference>
<dbReference type="Pfam" id="PF00888">
    <property type="entry name" value="Cullin"/>
    <property type="match status" value="1"/>
</dbReference>
<dbReference type="InterPro" id="IPR036390">
    <property type="entry name" value="WH_DNA-bd_sf"/>
</dbReference>
<proteinExistence type="inferred from homology"/>
<dbReference type="InterPro" id="IPR036388">
    <property type="entry name" value="WH-like_DNA-bd_sf"/>
</dbReference>
<reference evidence="6 7" key="1">
    <citation type="submission" date="2024-04" db="EMBL/GenBank/DDBJ databases">
        <title>Tritrichomonas musculus Genome.</title>
        <authorList>
            <person name="Alves-Ferreira E."/>
            <person name="Grigg M."/>
            <person name="Lorenzi H."/>
            <person name="Galac M."/>
        </authorList>
    </citation>
    <scope>NUCLEOTIDE SEQUENCE [LARGE SCALE GENOMIC DNA]</scope>
    <source>
        <strain evidence="6 7">EAF2021</strain>
    </source>
</reference>
<dbReference type="SUPFAM" id="SSF74788">
    <property type="entry name" value="Cullin repeat-like"/>
    <property type="match status" value="1"/>
</dbReference>
<dbReference type="PROSITE" id="PS50069">
    <property type="entry name" value="CULLIN_2"/>
    <property type="match status" value="1"/>
</dbReference>
<dbReference type="InterPro" id="IPR016158">
    <property type="entry name" value="Cullin_homology"/>
</dbReference>
<evidence type="ECO:0000256" key="3">
    <source>
        <dbReference type="RuleBase" id="RU003829"/>
    </source>
</evidence>
<feature type="compositionally biased region" description="Basic residues" evidence="4">
    <location>
        <begin position="1"/>
        <end position="11"/>
    </location>
</feature>
<dbReference type="Pfam" id="PF26557">
    <property type="entry name" value="Cullin_AB"/>
    <property type="match status" value="1"/>
</dbReference>
<dbReference type="Proteomes" id="UP001470230">
    <property type="component" value="Unassembled WGS sequence"/>
</dbReference>
<dbReference type="SMART" id="SM00884">
    <property type="entry name" value="Cullin_Nedd8"/>
    <property type="match status" value="1"/>
</dbReference>
<evidence type="ECO:0000256" key="2">
    <source>
        <dbReference type="PROSITE-ProRule" id="PRU00330"/>
    </source>
</evidence>
<dbReference type="EMBL" id="JAPFFF010000008">
    <property type="protein sequence ID" value="KAK8884977.1"/>
    <property type="molecule type" value="Genomic_DNA"/>
</dbReference>
<dbReference type="SUPFAM" id="SSF75632">
    <property type="entry name" value="Cullin homology domain"/>
    <property type="match status" value="1"/>
</dbReference>
<feature type="domain" description="Cullin family profile" evidence="5">
    <location>
        <begin position="418"/>
        <end position="641"/>
    </location>
</feature>
<sequence>MDLPRRGRPPKKQAQSYVSAPVPPVEDFHSGSSDEKIEIGNFQQEDKILVGNKSKANIQKRIFHWPFGPKKLDKEAILAEYLTRVKSYLEKTDEVFSNPNSINQYNSYPGNDILQDVLIIANDNKSACDQIHADLCQKLIKLADVIPLDMENFNNAVEIGEYWKQVTAKVHLISTSWAPLCQKERNLQDFESIFKGHLSQIFEESYPDLFTKLSEIIVNAYSEARESNDISGIVHSFGFISHSQHKLFKKIFMKILIKSVIQYYEPILNELFSNHPLSEYLQKSVEIKEKEKNLIKTLISRNALKKLEKKFNLLIFGNEERFNSICNNLAPLIKQKDSESIRICADFARSTDKITPFARELSFEFESEAEKCFKMENPIKAIMKLHLSLIEFDKSFNPTHARILRSAFEKGFNISPDRAALLLAQEVNREFTKKENNHKMCPKETIDQLVAVFRMIASKDVFESAHHHYLTRRILMMKSHIIEADKYFKRALKEQCGPDYTKRLNDLFKDLNVSLATLDKFVKEKRPPPFFKAIVISNESWKLYEIGNPIDPPDEIKVLLNSFTNFYSTENEKKKLQWDFNFTRVKLTTKNLGLIKTINCSGTYATFLLMFNQNHVLCPEHLKKFSNFSNEQIENIVKVLKSKKCNHFLLVMHNKIRINKDQFASEEPDSKDDNKYVQCSCFDYKKGVLSIPFVFPSVPKTDNDKQKSAIQSNRENQINAAVMKVMKQERSMEKSALKNTVKDLLNFRLEDELFDERLAHLSKTLYLKLDPSGRVHYLT</sequence>
<name>A0ABR2K1K4_9EUKA</name>
<protein>
    <recommendedName>
        <fullName evidence="5">Cullin family profile domain-containing protein</fullName>
    </recommendedName>
</protein>
<dbReference type="Gene3D" id="1.10.10.10">
    <property type="entry name" value="Winged helix-like DNA-binding domain superfamily/Winged helix DNA-binding domain"/>
    <property type="match status" value="1"/>
</dbReference>
<dbReference type="InterPro" id="IPR036317">
    <property type="entry name" value="Cullin_homology_sf"/>
</dbReference>
<dbReference type="InterPro" id="IPR019559">
    <property type="entry name" value="Cullin_neddylation_domain"/>
</dbReference>
<dbReference type="PANTHER" id="PTHR11932">
    <property type="entry name" value="CULLIN"/>
    <property type="match status" value="1"/>
</dbReference>
<dbReference type="SUPFAM" id="SSF46785">
    <property type="entry name" value="Winged helix' DNA-binding domain"/>
    <property type="match status" value="1"/>
</dbReference>
<comment type="caution">
    <text evidence="6">The sequence shown here is derived from an EMBL/GenBank/DDBJ whole genome shotgun (WGS) entry which is preliminary data.</text>
</comment>
<dbReference type="InterPro" id="IPR045093">
    <property type="entry name" value="Cullin"/>
</dbReference>
<gene>
    <name evidence="6" type="ORF">M9Y10_044104</name>
</gene>
<evidence type="ECO:0000259" key="5">
    <source>
        <dbReference type="PROSITE" id="PS50069"/>
    </source>
</evidence>
<feature type="region of interest" description="Disordered" evidence="4">
    <location>
        <begin position="1"/>
        <end position="33"/>
    </location>
</feature>
<evidence type="ECO:0000313" key="6">
    <source>
        <dbReference type="EMBL" id="KAK8884977.1"/>
    </source>
</evidence>
<organism evidence="6 7">
    <name type="scientific">Tritrichomonas musculus</name>
    <dbReference type="NCBI Taxonomy" id="1915356"/>
    <lineage>
        <taxon>Eukaryota</taxon>
        <taxon>Metamonada</taxon>
        <taxon>Parabasalia</taxon>
        <taxon>Tritrichomonadida</taxon>
        <taxon>Tritrichomonadidae</taxon>
        <taxon>Tritrichomonas</taxon>
    </lineage>
</organism>
<keyword evidence="7" id="KW-1185">Reference proteome</keyword>
<comment type="similarity">
    <text evidence="1 2 3">Belongs to the cullin family.</text>
</comment>